<feature type="region of interest" description="Disordered" evidence="1">
    <location>
        <begin position="371"/>
        <end position="457"/>
    </location>
</feature>
<dbReference type="GO" id="GO:0045893">
    <property type="term" value="P:positive regulation of DNA-templated transcription"/>
    <property type="evidence" value="ECO:0007669"/>
    <property type="project" value="TreeGrafter"/>
</dbReference>
<feature type="compositionally biased region" description="Acidic residues" evidence="1">
    <location>
        <begin position="398"/>
        <end position="408"/>
    </location>
</feature>
<dbReference type="GO" id="GO:0180022">
    <property type="term" value="C:RQC-trigger complex"/>
    <property type="evidence" value="ECO:0007669"/>
    <property type="project" value="InterPro"/>
</dbReference>
<accession>A0AAD7UVP7</accession>
<dbReference type="InterPro" id="IPR009349">
    <property type="entry name" value="TRIP4/RQT4_C2HC5_Znf"/>
</dbReference>
<dbReference type="GO" id="GO:0072344">
    <property type="term" value="P:rescue of stalled ribosome"/>
    <property type="evidence" value="ECO:0007669"/>
    <property type="project" value="InterPro"/>
</dbReference>
<feature type="compositionally biased region" description="Basic and acidic residues" evidence="1">
    <location>
        <begin position="131"/>
        <end position="141"/>
    </location>
</feature>
<feature type="compositionally biased region" description="Low complexity" evidence="1">
    <location>
        <begin position="74"/>
        <end position="87"/>
    </location>
</feature>
<gene>
    <name evidence="3" type="ORF">O0I10_011387</name>
</gene>
<evidence type="ECO:0000259" key="2">
    <source>
        <dbReference type="Pfam" id="PF06221"/>
    </source>
</evidence>
<dbReference type="PANTHER" id="PTHR12963">
    <property type="entry name" value="THYROID RECEPTOR INTERACTING PROTEIN RELATED"/>
    <property type="match status" value="1"/>
</dbReference>
<comment type="caution">
    <text evidence="3">The sequence shown here is derived from an EMBL/GenBank/DDBJ whole genome shotgun (WGS) entry which is preliminary data.</text>
</comment>
<reference evidence="3 4" key="1">
    <citation type="submission" date="2023-03" db="EMBL/GenBank/DDBJ databases">
        <title>Genome sequence of Lichtheimia ornata CBS 291.66.</title>
        <authorList>
            <person name="Mohabir J.T."/>
            <person name="Shea T.P."/>
            <person name="Kurbessoian T."/>
            <person name="Berby B."/>
            <person name="Fontaine J."/>
            <person name="Livny J."/>
            <person name="Gnirke A."/>
            <person name="Stajich J.E."/>
            <person name="Cuomo C.A."/>
        </authorList>
    </citation>
    <scope>NUCLEOTIDE SEQUENCE [LARGE SCALE GENOMIC DNA]</scope>
    <source>
        <strain evidence="3">CBS 291.66</strain>
    </source>
</reference>
<feature type="region of interest" description="Disordered" evidence="1">
    <location>
        <begin position="66"/>
        <end position="176"/>
    </location>
</feature>
<dbReference type="GO" id="GO:0008270">
    <property type="term" value="F:zinc ion binding"/>
    <property type="evidence" value="ECO:0007669"/>
    <property type="project" value="InterPro"/>
</dbReference>
<dbReference type="EMBL" id="JARTCD010000088">
    <property type="protein sequence ID" value="KAJ8653006.1"/>
    <property type="molecule type" value="Genomic_DNA"/>
</dbReference>
<dbReference type="GO" id="GO:0005634">
    <property type="term" value="C:nucleus"/>
    <property type="evidence" value="ECO:0007669"/>
    <property type="project" value="InterPro"/>
</dbReference>
<proteinExistence type="predicted"/>
<name>A0AAD7UVP7_9FUNG</name>
<feature type="domain" description="TRIP4/RQT4 C2HC5-type zinc finger" evidence="2">
    <location>
        <begin position="199"/>
        <end position="251"/>
    </location>
</feature>
<dbReference type="InterPro" id="IPR039128">
    <property type="entry name" value="TRIP4-like"/>
</dbReference>
<dbReference type="AlphaFoldDB" id="A0AAD7UVP7"/>
<organism evidence="3 4">
    <name type="scientific">Lichtheimia ornata</name>
    <dbReference type="NCBI Taxonomy" id="688661"/>
    <lineage>
        <taxon>Eukaryota</taxon>
        <taxon>Fungi</taxon>
        <taxon>Fungi incertae sedis</taxon>
        <taxon>Mucoromycota</taxon>
        <taxon>Mucoromycotina</taxon>
        <taxon>Mucoromycetes</taxon>
        <taxon>Mucorales</taxon>
        <taxon>Lichtheimiaceae</taxon>
        <taxon>Lichtheimia</taxon>
    </lineage>
</organism>
<dbReference type="PANTHER" id="PTHR12963:SF4">
    <property type="entry name" value="ACTIVATING SIGNAL COINTEGRATOR 1"/>
    <property type="match status" value="1"/>
</dbReference>
<feature type="compositionally biased region" description="Low complexity" evidence="1">
    <location>
        <begin position="149"/>
        <end position="166"/>
    </location>
</feature>
<evidence type="ECO:0000313" key="4">
    <source>
        <dbReference type="Proteomes" id="UP001234581"/>
    </source>
</evidence>
<feature type="compositionally biased region" description="Pro residues" evidence="1">
    <location>
        <begin position="88"/>
        <end position="100"/>
    </location>
</feature>
<keyword evidence="4" id="KW-1185">Reference proteome</keyword>
<dbReference type="Proteomes" id="UP001234581">
    <property type="component" value="Unassembled WGS sequence"/>
</dbReference>
<sequence length="493" mass="55652">MDNDSWAVHKLSEFLGFDDETLKTQVLPYLKTLKTADEFSNHLMEMLGSDQDRIAFIQEYTTRHFAGPKKQALSQPSSSPQQRQRSTPTPPPPQPQPPQQKQPSTGVQHFPSLPATERQETEWPSNINVYMKKENEGDYFRSSRKSQAKQKTTSQNQSSSTESTNTTEKKKKKKNEMTLEAALKELHIKASTTEKNGKRRVCHCQATKHPLLTVAPNCLNCGKIICTAEGPGPCTFCGTPVLSKEQQVALIAEAKRKRAEQKQRMNATQQPRKAPSAATPSVGYASKVSGDIVPKNAYQEPVWDEKVEDERRRRAEAHKEKLLEFQRTSAKRTTVIDQATDFTLPSDQLNPWLSPQERALLLKKQQANLKKLQNTDSHRRVMTIDVQSRQVVVNEESASSDEDSEPEELPQPSKMERPKQDDGSAGTYAHNPLLKGVHAPKFIGKQSTIKGGKARRRKERVQFDDMLDDYEYATSVADDRDIPVEPNSCINNY</sequence>
<dbReference type="GeneID" id="83218788"/>
<evidence type="ECO:0000256" key="1">
    <source>
        <dbReference type="SAM" id="MobiDB-lite"/>
    </source>
</evidence>
<dbReference type="Pfam" id="PF06221">
    <property type="entry name" value="zf-C2HC5"/>
    <property type="match status" value="1"/>
</dbReference>
<evidence type="ECO:0000313" key="3">
    <source>
        <dbReference type="EMBL" id="KAJ8653006.1"/>
    </source>
</evidence>
<dbReference type="RefSeq" id="XP_058337920.1">
    <property type="nucleotide sequence ID" value="XM_058491355.1"/>
</dbReference>
<feature type="region of interest" description="Disordered" evidence="1">
    <location>
        <begin position="256"/>
        <end position="283"/>
    </location>
</feature>
<protein>
    <recommendedName>
        <fullName evidence="2">TRIP4/RQT4 C2HC5-type zinc finger domain-containing protein</fullName>
    </recommendedName>
</protein>